<dbReference type="Gene3D" id="3.40.390.10">
    <property type="entry name" value="Collagenase (Catalytic Domain)"/>
    <property type="match status" value="1"/>
</dbReference>
<evidence type="ECO:0000259" key="9">
    <source>
        <dbReference type="Pfam" id="PF05649"/>
    </source>
</evidence>
<comment type="similarity">
    <text evidence="2">Belongs to the peptidase M13 family.</text>
</comment>
<organism evidence="10 11">
    <name type="scientific">Mesoplasma syrphidae</name>
    <dbReference type="NCBI Taxonomy" id="225999"/>
    <lineage>
        <taxon>Bacteria</taxon>
        <taxon>Bacillati</taxon>
        <taxon>Mycoplasmatota</taxon>
        <taxon>Mollicutes</taxon>
        <taxon>Entomoplasmatales</taxon>
        <taxon>Entomoplasmataceae</taxon>
        <taxon>Mesoplasma</taxon>
    </lineage>
</organism>
<dbReference type="AlphaFoldDB" id="A0A2K9BYS9"/>
<comment type="cofactor">
    <cofactor evidence="1">
        <name>Zn(2+)</name>
        <dbReference type="ChEBI" id="CHEBI:29105"/>
    </cofactor>
</comment>
<dbReference type="PROSITE" id="PS51885">
    <property type="entry name" value="NEPRILYSIN"/>
    <property type="match status" value="1"/>
</dbReference>
<dbReference type="InterPro" id="IPR042089">
    <property type="entry name" value="Peptidase_M13_dom_2"/>
</dbReference>
<dbReference type="KEGG" id="msyr:CXP39_01820"/>
<feature type="domain" description="Peptidase M13 N-terminal" evidence="9">
    <location>
        <begin position="7"/>
        <end position="384"/>
    </location>
</feature>
<dbReference type="InterPro" id="IPR018497">
    <property type="entry name" value="Peptidase_M13_C"/>
</dbReference>
<feature type="domain" description="Peptidase M13 C-terminal" evidence="8">
    <location>
        <begin position="440"/>
        <end position="629"/>
    </location>
</feature>
<accession>A0A2K9BYS9</accession>
<reference evidence="10 11" key="1">
    <citation type="submission" date="2017-12" db="EMBL/GenBank/DDBJ databases">
        <title>Mesoplasma syrphidae YJS, Complete Genome.</title>
        <authorList>
            <person name="Knight T.F."/>
            <person name="Citino T."/>
            <person name="Rubinstein R."/>
            <person name="Neuschaefer Z."/>
        </authorList>
    </citation>
    <scope>NUCLEOTIDE SEQUENCE [LARGE SCALE GENOMIC DNA]</scope>
    <source>
        <strain evidence="10 11">YJS</strain>
    </source>
</reference>
<dbReference type="Pfam" id="PF05649">
    <property type="entry name" value="Peptidase_M13_N"/>
    <property type="match status" value="1"/>
</dbReference>
<evidence type="ECO:0000256" key="2">
    <source>
        <dbReference type="ARBA" id="ARBA00007357"/>
    </source>
</evidence>
<evidence type="ECO:0000256" key="4">
    <source>
        <dbReference type="ARBA" id="ARBA00022723"/>
    </source>
</evidence>
<evidence type="ECO:0000259" key="8">
    <source>
        <dbReference type="Pfam" id="PF01431"/>
    </source>
</evidence>
<sequence>MSKVRAQDNFFEYVNKEWMDNTKLPDGYASWGSFEELGKKADDDIKKIIHDLLSQKTLISQENQFLVNLYKNYLNDEARNKAGIAPLQPILETIDKLKSKADLTKLFIELSEKWDVSFFHSKSVDADFEDSTTRALMIDSMGLGMSDRDFYDPTHPRHDQIKAAYKVYLDSLVQESQVGLSTTNIFELVYNFEKEIAQSMLKNEELRDPKAIYNLFTAEKITSSFGFIDWTEYLTATGYIKASKIIVSEPKFFAKLTEMLAEINLEDLKDFMKIRVISGYSGLLTTNLYEIKFAYRSVFSGVTTKKPAEDRATNFVNDLIGELLSQEYVKRHFSPSAKKQVLTMVDDLIKVYKNRINDLDWMSKETKIKALEKADSFKVKIGYPDKWDDFSDLKIDLYENGGSLFENTLSIQKHYLNKELANIANPVDKDKWYMYAQTVNAYYNPTSNEICFPAAILQKPFYSEEQEHAKNLGGIGAVIGHEVSHGFDDEGSKFDKDGNLKDWWTKADYEQYKNRTDKIVEQYNAYEFNGTHVNGQLTLGENIGDLSGVAAALDICKNQAPNDLELFFENFAKVFCRISTPELRNTRLLTDPHSPEEVRVNGVFVNIDEFHELYKTKSGDKMYKPKKDRIKVW</sequence>
<dbReference type="GO" id="GO:0016485">
    <property type="term" value="P:protein processing"/>
    <property type="evidence" value="ECO:0007669"/>
    <property type="project" value="TreeGrafter"/>
</dbReference>
<dbReference type="InterPro" id="IPR008753">
    <property type="entry name" value="Peptidase_M13_N"/>
</dbReference>
<dbReference type="OrthoDB" id="9775677at2"/>
<evidence type="ECO:0000256" key="5">
    <source>
        <dbReference type="ARBA" id="ARBA00022801"/>
    </source>
</evidence>
<dbReference type="Gene3D" id="1.10.1380.10">
    <property type="entry name" value="Neutral endopeptidase , domain2"/>
    <property type="match status" value="1"/>
</dbReference>
<evidence type="ECO:0000313" key="10">
    <source>
        <dbReference type="EMBL" id="AUF83528.1"/>
    </source>
</evidence>
<evidence type="ECO:0000256" key="6">
    <source>
        <dbReference type="ARBA" id="ARBA00022833"/>
    </source>
</evidence>
<dbReference type="RefSeq" id="WP_027048117.1">
    <property type="nucleotide sequence ID" value="NZ_CP025257.1"/>
</dbReference>
<evidence type="ECO:0000313" key="11">
    <source>
        <dbReference type="Proteomes" id="UP000233419"/>
    </source>
</evidence>
<dbReference type="Proteomes" id="UP000233419">
    <property type="component" value="Chromosome"/>
</dbReference>
<keyword evidence="4" id="KW-0479">Metal-binding</keyword>
<evidence type="ECO:0000256" key="1">
    <source>
        <dbReference type="ARBA" id="ARBA00001947"/>
    </source>
</evidence>
<keyword evidence="3" id="KW-0645">Protease</keyword>
<evidence type="ECO:0000256" key="7">
    <source>
        <dbReference type="ARBA" id="ARBA00023049"/>
    </source>
</evidence>
<dbReference type="GO" id="GO:0005886">
    <property type="term" value="C:plasma membrane"/>
    <property type="evidence" value="ECO:0007669"/>
    <property type="project" value="TreeGrafter"/>
</dbReference>
<dbReference type="GO" id="GO:0004222">
    <property type="term" value="F:metalloendopeptidase activity"/>
    <property type="evidence" value="ECO:0007669"/>
    <property type="project" value="InterPro"/>
</dbReference>
<dbReference type="InterPro" id="IPR000718">
    <property type="entry name" value="Peptidase_M13"/>
</dbReference>
<gene>
    <name evidence="10" type="ORF">CXP39_01820</name>
</gene>
<dbReference type="PRINTS" id="PR00786">
    <property type="entry name" value="NEPRILYSIN"/>
</dbReference>
<dbReference type="PANTHER" id="PTHR11733:SF167">
    <property type="entry name" value="FI17812P1-RELATED"/>
    <property type="match status" value="1"/>
</dbReference>
<keyword evidence="11" id="KW-1185">Reference proteome</keyword>
<dbReference type="SUPFAM" id="SSF55486">
    <property type="entry name" value="Metalloproteases ('zincins'), catalytic domain"/>
    <property type="match status" value="1"/>
</dbReference>
<keyword evidence="6" id="KW-0862">Zinc</keyword>
<protein>
    <submittedName>
        <fullName evidence="10">M13 family peptidase</fullName>
    </submittedName>
</protein>
<dbReference type="InterPro" id="IPR024079">
    <property type="entry name" value="MetalloPept_cat_dom_sf"/>
</dbReference>
<keyword evidence="7" id="KW-0482">Metalloprotease</keyword>
<dbReference type="GO" id="GO:0046872">
    <property type="term" value="F:metal ion binding"/>
    <property type="evidence" value="ECO:0007669"/>
    <property type="project" value="UniProtKB-KW"/>
</dbReference>
<keyword evidence="5" id="KW-0378">Hydrolase</keyword>
<dbReference type="EMBL" id="CP025257">
    <property type="protein sequence ID" value="AUF83528.1"/>
    <property type="molecule type" value="Genomic_DNA"/>
</dbReference>
<dbReference type="Pfam" id="PF01431">
    <property type="entry name" value="Peptidase_M13"/>
    <property type="match status" value="1"/>
</dbReference>
<proteinExistence type="inferred from homology"/>
<dbReference type="PANTHER" id="PTHR11733">
    <property type="entry name" value="ZINC METALLOPROTEASE FAMILY M13 NEPRILYSIN-RELATED"/>
    <property type="match status" value="1"/>
</dbReference>
<evidence type="ECO:0000256" key="3">
    <source>
        <dbReference type="ARBA" id="ARBA00022670"/>
    </source>
</evidence>
<name>A0A2K9BYS9_9MOLU</name>
<dbReference type="CDD" id="cd08662">
    <property type="entry name" value="M13"/>
    <property type="match status" value="1"/>
</dbReference>